<reference evidence="12" key="1">
    <citation type="journal article" date="2014" name="Proc. Natl. Acad. Sci. U.S.A.">
        <title>Extensive sampling of basidiomycete genomes demonstrates inadequacy of the white-rot/brown-rot paradigm for wood decay fungi.</title>
        <authorList>
            <person name="Riley R."/>
            <person name="Salamov A.A."/>
            <person name="Brown D.W."/>
            <person name="Nagy L.G."/>
            <person name="Floudas D."/>
            <person name="Held B.W."/>
            <person name="Levasseur A."/>
            <person name="Lombard V."/>
            <person name="Morin E."/>
            <person name="Otillar R."/>
            <person name="Lindquist E.A."/>
            <person name="Sun H."/>
            <person name="LaButti K.M."/>
            <person name="Schmutz J."/>
            <person name="Jabbour D."/>
            <person name="Luo H."/>
            <person name="Baker S.E."/>
            <person name="Pisabarro A.G."/>
            <person name="Walton J.D."/>
            <person name="Blanchette R.A."/>
            <person name="Henrissat B."/>
            <person name="Martin F."/>
            <person name="Cullen D."/>
            <person name="Hibbett D.S."/>
            <person name="Grigoriev I.V."/>
        </authorList>
    </citation>
    <scope>NUCLEOTIDE SEQUENCE [LARGE SCALE GENOMIC DNA]</scope>
    <source>
        <strain evidence="12">FD-172 SS1</strain>
    </source>
</reference>
<name>A0A067LYI1_BOTB1</name>
<dbReference type="InterPro" id="IPR050364">
    <property type="entry name" value="Cytochrome_P450_fung"/>
</dbReference>
<evidence type="ECO:0000256" key="8">
    <source>
        <dbReference type="ARBA" id="ARBA00023033"/>
    </source>
</evidence>
<evidence type="ECO:0000256" key="1">
    <source>
        <dbReference type="ARBA" id="ARBA00001971"/>
    </source>
</evidence>
<dbReference type="PROSITE" id="PS00086">
    <property type="entry name" value="CYTOCHROME_P450"/>
    <property type="match status" value="1"/>
</dbReference>
<evidence type="ECO:0000256" key="10">
    <source>
        <dbReference type="RuleBase" id="RU000461"/>
    </source>
</evidence>
<dbReference type="GO" id="GO:0016705">
    <property type="term" value="F:oxidoreductase activity, acting on paired donors, with incorporation or reduction of molecular oxygen"/>
    <property type="evidence" value="ECO:0007669"/>
    <property type="project" value="InterPro"/>
</dbReference>
<evidence type="ECO:0000256" key="9">
    <source>
        <dbReference type="PIRSR" id="PIRSR602401-1"/>
    </source>
</evidence>
<evidence type="ECO:0000313" key="12">
    <source>
        <dbReference type="Proteomes" id="UP000027195"/>
    </source>
</evidence>
<dbReference type="Proteomes" id="UP000027195">
    <property type="component" value="Unassembled WGS sequence"/>
</dbReference>
<dbReference type="Gene3D" id="1.10.630.10">
    <property type="entry name" value="Cytochrome P450"/>
    <property type="match status" value="1"/>
</dbReference>
<comment type="pathway">
    <text evidence="2">Secondary metabolite biosynthesis.</text>
</comment>
<dbReference type="InterPro" id="IPR002401">
    <property type="entry name" value="Cyt_P450_E_grp-I"/>
</dbReference>
<keyword evidence="7 9" id="KW-0408">Iron</keyword>
<dbReference type="PRINTS" id="PR00385">
    <property type="entry name" value="P450"/>
</dbReference>
<dbReference type="InParanoid" id="A0A067LYI1"/>
<evidence type="ECO:0000256" key="2">
    <source>
        <dbReference type="ARBA" id="ARBA00005179"/>
    </source>
</evidence>
<evidence type="ECO:0000256" key="3">
    <source>
        <dbReference type="ARBA" id="ARBA00010617"/>
    </source>
</evidence>
<keyword evidence="5 9" id="KW-0479">Metal-binding</keyword>
<dbReference type="GO" id="GO:0004497">
    <property type="term" value="F:monooxygenase activity"/>
    <property type="evidence" value="ECO:0007669"/>
    <property type="project" value="UniProtKB-KW"/>
</dbReference>
<feature type="binding site" description="axial binding residue" evidence="9">
    <location>
        <position position="440"/>
    </location>
    <ligand>
        <name>heme</name>
        <dbReference type="ChEBI" id="CHEBI:30413"/>
    </ligand>
    <ligandPart>
        <name>Fe</name>
        <dbReference type="ChEBI" id="CHEBI:18248"/>
    </ligandPart>
</feature>
<evidence type="ECO:0000256" key="5">
    <source>
        <dbReference type="ARBA" id="ARBA00022723"/>
    </source>
</evidence>
<dbReference type="HOGENOM" id="CLU_001570_2_3_1"/>
<dbReference type="AlphaFoldDB" id="A0A067LYI1"/>
<dbReference type="OrthoDB" id="2789670at2759"/>
<evidence type="ECO:0000256" key="6">
    <source>
        <dbReference type="ARBA" id="ARBA00023002"/>
    </source>
</evidence>
<evidence type="ECO:0000313" key="11">
    <source>
        <dbReference type="EMBL" id="KDQ08294.1"/>
    </source>
</evidence>
<dbReference type="EMBL" id="KL198093">
    <property type="protein sequence ID" value="KDQ08294.1"/>
    <property type="molecule type" value="Genomic_DNA"/>
</dbReference>
<keyword evidence="12" id="KW-1185">Reference proteome</keyword>
<protein>
    <recommendedName>
        <fullName evidence="13">Cytochrome P450</fullName>
    </recommendedName>
</protein>
<comment type="cofactor">
    <cofactor evidence="1 9">
        <name>heme</name>
        <dbReference type="ChEBI" id="CHEBI:30413"/>
    </cofactor>
</comment>
<gene>
    <name evidence="11" type="ORF">BOTBODRAFT_38125</name>
</gene>
<dbReference type="GO" id="GO:0005506">
    <property type="term" value="F:iron ion binding"/>
    <property type="evidence" value="ECO:0007669"/>
    <property type="project" value="InterPro"/>
</dbReference>
<keyword evidence="8 10" id="KW-0503">Monooxygenase</keyword>
<dbReference type="PRINTS" id="PR00463">
    <property type="entry name" value="EP450I"/>
</dbReference>
<dbReference type="PANTHER" id="PTHR46300">
    <property type="entry name" value="P450, PUTATIVE (EUROFUNG)-RELATED-RELATED"/>
    <property type="match status" value="1"/>
</dbReference>
<sequence length="513" mass="56977">MLDLTLIASVLGGAFIVYLFRQWSSSRHSLPLPPGPKPLPLIGNVHQFPAENEHFVFEEWGKTYGDIMSVNLLGKTVVILNSAKAAIDLLDKRSDIYSERPYLPMGGELVGWDHTLALVSSGDRFRQMRKYIAQALSVRAVKDYRRFQTNEARASCARQLITPENFIDHIRRTVNALILSVIYGYPVSKDNDPLVVLAEQVLDGFSASTLPGAFLVDVFPLLKHVPAWFPGAGFQRKAAHWRQLLLSMVDSTFTMIKKDIAAGTQTPCLTSRLLDTMSDTSEEETIKWAAASAHTGGADTSVSALMTFYLAMTLNPAVQQKAQAEIDAVVGNGRLPEFEDRENLPYTNALLKEVLRWKPVTHLNLPHVSKRDDVYEGYHIPKGSIILANIWVMNNDPSIFKDPRVFRPERFLEADGKTPVAIPNTREWSSHAFGFGRRLCPGQSLADETLFMNIATTLATLNISKALNEKGVPIEPSTDYVPGVISRPKPWVCKIEARSSAAADLLKHALETV</sequence>
<dbReference type="InterPro" id="IPR001128">
    <property type="entry name" value="Cyt_P450"/>
</dbReference>
<dbReference type="CDD" id="cd11065">
    <property type="entry name" value="CYP64-like"/>
    <property type="match status" value="1"/>
</dbReference>
<dbReference type="SUPFAM" id="SSF48264">
    <property type="entry name" value="Cytochrome P450"/>
    <property type="match status" value="1"/>
</dbReference>
<comment type="similarity">
    <text evidence="3 10">Belongs to the cytochrome P450 family.</text>
</comment>
<dbReference type="PANTHER" id="PTHR46300:SF7">
    <property type="entry name" value="P450, PUTATIVE (EUROFUNG)-RELATED"/>
    <property type="match status" value="1"/>
</dbReference>
<dbReference type="GO" id="GO:0020037">
    <property type="term" value="F:heme binding"/>
    <property type="evidence" value="ECO:0007669"/>
    <property type="project" value="InterPro"/>
</dbReference>
<dbReference type="InterPro" id="IPR036396">
    <property type="entry name" value="Cyt_P450_sf"/>
</dbReference>
<keyword evidence="4 9" id="KW-0349">Heme</keyword>
<evidence type="ECO:0000256" key="7">
    <source>
        <dbReference type="ARBA" id="ARBA00023004"/>
    </source>
</evidence>
<evidence type="ECO:0000256" key="4">
    <source>
        <dbReference type="ARBA" id="ARBA00022617"/>
    </source>
</evidence>
<dbReference type="InterPro" id="IPR017972">
    <property type="entry name" value="Cyt_P450_CS"/>
</dbReference>
<keyword evidence="6 10" id="KW-0560">Oxidoreductase</keyword>
<organism evidence="11 12">
    <name type="scientific">Botryobasidium botryosum (strain FD-172 SS1)</name>
    <dbReference type="NCBI Taxonomy" id="930990"/>
    <lineage>
        <taxon>Eukaryota</taxon>
        <taxon>Fungi</taxon>
        <taxon>Dikarya</taxon>
        <taxon>Basidiomycota</taxon>
        <taxon>Agaricomycotina</taxon>
        <taxon>Agaricomycetes</taxon>
        <taxon>Cantharellales</taxon>
        <taxon>Botryobasidiaceae</taxon>
        <taxon>Botryobasidium</taxon>
    </lineage>
</organism>
<dbReference type="STRING" id="930990.A0A067LYI1"/>
<evidence type="ECO:0008006" key="13">
    <source>
        <dbReference type="Google" id="ProtNLM"/>
    </source>
</evidence>
<dbReference type="Pfam" id="PF00067">
    <property type="entry name" value="p450"/>
    <property type="match status" value="1"/>
</dbReference>
<accession>A0A067LYI1</accession>
<proteinExistence type="inferred from homology"/>